<keyword evidence="5" id="KW-1185">Reference proteome</keyword>
<dbReference type="eggNOG" id="ENOG502Z8RJ">
    <property type="taxonomic scope" value="Bacteria"/>
</dbReference>
<protein>
    <submittedName>
        <fullName evidence="4">Phage tail sheath protein</fullName>
    </submittedName>
</protein>
<evidence type="ECO:0000256" key="1">
    <source>
        <dbReference type="ARBA" id="ARBA00008005"/>
    </source>
</evidence>
<dbReference type="OrthoDB" id="89060at2"/>
<dbReference type="Pfam" id="PF04984">
    <property type="entry name" value="Phage_sheath_1"/>
    <property type="match status" value="1"/>
</dbReference>
<dbReference type="Gene3D" id="3.40.50.11790">
    <property type="match status" value="1"/>
</dbReference>
<evidence type="ECO:0000259" key="2">
    <source>
        <dbReference type="Pfam" id="PF04984"/>
    </source>
</evidence>
<evidence type="ECO:0000313" key="5">
    <source>
        <dbReference type="Proteomes" id="UP000002892"/>
    </source>
</evidence>
<reference evidence="4 5" key="1">
    <citation type="journal article" date="2012" name="J. Bacteriol.">
        <title>Complete genome sequences of Desulfosporosinus orientis DSM765T, Desulfosporosinus youngiae DSM17734T, Desulfosporosinus meridiei DSM13257T, and Desulfosporosinus acidiphilus DSM22704T.</title>
        <authorList>
            <person name="Pester M."/>
            <person name="Brambilla E."/>
            <person name="Alazard D."/>
            <person name="Rattei T."/>
            <person name="Weinmaier T."/>
            <person name="Han J."/>
            <person name="Lucas S."/>
            <person name="Lapidus A."/>
            <person name="Cheng J.F."/>
            <person name="Goodwin L."/>
            <person name="Pitluck S."/>
            <person name="Peters L."/>
            <person name="Ovchinnikova G."/>
            <person name="Teshima H."/>
            <person name="Detter J.C."/>
            <person name="Han C.S."/>
            <person name="Tapia R."/>
            <person name="Land M.L."/>
            <person name="Hauser L."/>
            <person name="Kyrpides N.C."/>
            <person name="Ivanova N.N."/>
            <person name="Pagani I."/>
            <person name="Huntmann M."/>
            <person name="Wei C.L."/>
            <person name="Davenport K.W."/>
            <person name="Daligault H."/>
            <person name="Chain P.S."/>
            <person name="Chen A."/>
            <person name="Mavromatis K."/>
            <person name="Markowitz V."/>
            <person name="Szeto E."/>
            <person name="Mikhailova N."/>
            <person name="Pati A."/>
            <person name="Wagner M."/>
            <person name="Woyke T."/>
            <person name="Ollivier B."/>
            <person name="Klenk H.P."/>
            <person name="Spring S."/>
            <person name="Loy A."/>
        </authorList>
    </citation>
    <scope>NUCLEOTIDE SEQUENCE [LARGE SCALE GENOMIC DNA]</scope>
    <source>
        <strain evidence="5">DSM 22704 / JCM 16185 / SJ4</strain>
    </source>
</reference>
<organism evidence="4 5">
    <name type="scientific">Desulfosporosinus acidiphilus (strain DSM 22704 / JCM 16185 / SJ4)</name>
    <dbReference type="NCBI Taxonomy" id="646529"/>
    <lineage>
        <taxon>Bacteria</taxon>
        <taxon>Bacillati</taxon>
        <taxon>Bacillota</taxon>
        <taxon>Clostridia</taxon>
        <taxon>Eubacteriales</taxon>
        <taxon>Desulfitobacteriaceae</taxon>
        <taxon>Desulfosporosinus</taxon>
    </lineage>
</organism>
<dbReference type="HOGENOM" id="CLU_060506_0_0_9"/>
<proteinExistence type="inferred from homology"/>
<dbReference type="InterPro" id="IPR020287">
    <property type="entry name" value="Tail_sheath_C"/>
</dbReference>
<dbReference type="Proteomes" id="UP000002892">
    <property type="component" value="Chromosome"/>
</dbReference>
<comment type="similarity">
    <text evidence="1">Belongs to the myoviridae tail sheath protein family.</text>
</comment>
<dbReference type="RefSeq" id="WP_014826340.1">
    <property type="nucleotide sequence ID" value="NC_018068.1"/>
</dbReference>
<dbReference type="KEGG" id="dai:Desaci_1307"/>
<accession>I4D3F9</accession>
<gene>
    <name evidence="4" type="ordered locus">Desaci_1307</name>
</gene>
<dbReference type="AlphaFoldDB" id="I4D3F9"/>
<sequence>MGLPDIEVIFKSLAVSAITRGAQGIVALVLKDSVHNGSNIYTDPTNIPKDYSAYNLNQINLAFQGGVQTPTSLIVYVEPSDAADYTAAMNYLETVKWDYGAVPGISSTDAQTVATWLKALRDTKDIKAKMVLPNTAADHEGIINFATDGIVLSSGTVNATDYCSRIAGILAGTPLTMSATFQVLPEVIDVPHNSKTQFDTLINEGQLVFMNDGEKVKIARAINSLVTLTPTKTADWQKCKIVDIMDLQHNDIIQTFNDNYVGKVPNDYDHKCLLITAINAYLEGLENQMLLDPGKNKVSLDVEAQTLYLQSKGIDTSTMSQLDIKKANTGSLVFLTGTDRPLDAMEDLTLNLYLN</sequence>
<feature type="domain" description="Tail sheath protein C-terminal" evidence="3">
    <location>
        <begin position="231"/>
        <end position="354"/>
    </location>
</feature>
<dbReference type="STRING" id="646529.Desaci_1307"/>
<evidence type="ECO:0000313" key="4">
    <source>
        <dbReference type="EMBL" id="AFM40333.1"/>
    </source>
</evidence>
<dbReference type="Gene3D" id="3.30.1370.220">
    <property type="match status" value="1"/>
</dbReference>
<name>I4D3F9_DESAJ</name>
<feature type="domain" description="Tail sheath protein subtilisin-like" evidence="2">
    <location>
        <begin position="81"/>
        <end position="224"/>
    </location>
</feature>
<dbReference type="InterPro" id="IPR035089">
    <property type="entry name" value="Phage_sheath_subtilisin"/>
</dbReference>
<evidence type="ECO:0000259" key="3">
    <source>
        <dbReference type="Pfam" id="PF17482"/>
    </source>
</evidence>
<dbReference type="EMBL" id="CP003639">
    <property type="protein sequence ID" value="AFM40333.1"/>
    <property type="molecule type" value="Genomic_DNA"/>
</dbReference>
<dbReference type="Pfam" id="PF17482">
    <property type="entry name" value="Phage_sheath_1C"/>
    <property type="match status" value="1"/>
</dbReference>